<proteinExistence type="predicted"/>
<evidence type="ECO:0000313" key="6">
    <source>
        <dbReference type="EMBL" id="MCL6293476.1"/>
    </source>
</evidence>
<protein>
    <submittedName>
        <fullName evidence="6">Helix-turn-helix domain-containing protein</fullName>
    </submittedName>
</protein>
<dbReference type="InterPro" id="IPR020449">
    <property type="entry name" value="Tscrpt_reg_AraC-type_HTH"/>
</dbReference>
<reference evidence="6" key="1">
    <citation type="submission" date="2022-05" db="EMBL/GenBank/DDBJ databases">
        <authorList>
            <person name="Park J.-S."/>
        </authorList>
    </citation>
    <scope>NUCLEOTIDE SEQUENCE</scope>
    <source>
        <strain evidence="6">2012CJ34-3</strain>
    </source>
</reference>
<keyword evidence="4" id="KW-0812">Transmembrane</keyword>
<dbReference type="PANTHER" id="PTHR43280">
    <property type="entry name" value="ARAC-FAMILY TRANSCRIPTIONAL REGULATOR"/>
    <property type="match status" value="1"/>
</dbReference>
<feature type="transmembrane region" description="Helical" evidence="4">
    <location>
        <begin position="100"/>
        <end position="117"/>
    </location>
</feature>
<feature type="transmembrane region" description="Helical" evidence="4">
    <location>
        <begin position="129"/>
        <end position="152"/>
    </location>
</feature>
<organism evidence="6 7">
    <name type="scientific">Jejuia spongiicola</name>
    <dbReference type="NCBI Taxonomy" id="2942207"/>
    <lineage>
        <taxon>Bacteria</taxon>
        <taxon>Pseudomonadati</taxon>
        <taxon>Bacteroidota</taxon>
        <taxon>Flavobacteriia</taxon>
        <taxon>Flavobacteriales</taxon>
        <taxon>Flavobacteriaceae</taxon>
        <taxon>Jejuia</taxon>
    </lineage>
</organism>
<dbReference type="PRINTS" id="PR00032">
    <property type="entry name" value="HTHARAC"/>
</dbReference>
<dbReference type="Gene3D" id="1.10.10.60">
    <property type="entry name" value="Homeodomain-like"/>
    <property type="match status" value="1"/>
</dbReference>
<name>A0ABT0Q915_9FLAO</name>
<dbReference type="PANTHER" id="PTHR43280:SF29">
    <property type="entry name" value="ARAC-FAMILY TRANSCRIPTIONAL REGULATOR"/>
    <property type="match status" value="1"/>
</dbReference>
<dbReference type="InterPro" id="IPR018062">
    <property type="entry name" value="HTH_AraC-typ_CS"/>
</dbReference>
<accession>A0ABT0Q915</accession>
<feature type="domain" description="HTH araC/xylS-type" evidence="5">
    <location>
        <begin position="245"/>
        <end position="348"/>
    </location>
</feature>
<keyword evidence="4" id="KW-1133">Transmembrane helix</keyword>
<feature type="transmembrane region" description="Helical" evidence="4">
    <location>
        <begin position="173"/>
        <end position="194"/>
    </location>
</feature>
<evidence type="ECO:0000313" key="7">
    <source>
        <dbReference type="Proteomes" id="UP001165381"/>
    </source>
</evidence>
<dbReference type="PROSITE" id="PS00041">
    <property type="entry name" value="HTH_ARAC_FAMILY_1"/>
    <property type="match status" value="1"/>
</dbReference>
<keyword evidence="7" id="KW-1185">Reference proteome</keyword>
<feature type="transmembrane region" description="Helical" evidence="4">
    <location>
        <begin position="200"/>
        <end position="217"/>
    </location>
</feature>
<dbReference type="InterPro" id="IPR018060">
    <property type="entry name" value="HTH_AraC"/>
</dbReference>
<evidence type="ECO:0000256" key="4">
    <source>
        <dbReference type="SAM" id="Phobius"/>
    </source>
</evidence>
<keyword evidence="3" id="KW-0804">Transcription</keyword>
<comment type="caution">
    <text evidence="6">The sequence shown here is derived from an EMBL/GenBank/DDBJ whole genome shotgun (WGS) entry which is preliminary data.</text>
</comment>
<evidence type="ECO:0000256" key="2">
    <source>
        <dbReference type="ARBA" id="ARBA00023125"/>
    </source>
</evidence>
<feature type="transmembrane region" description="Helical" evidence="4">
    <location>
        <begin position="6"/>
        <end position="28"/>
    </location>
</feature>
<feature type="transmembrane region" description="Helical" evidence="4">
    <location>
        <begin position="66"/>
        <end position="88"/>
    </location>
</feature>
<dbReference type="PROSITE" id="PS01124">
    <property type="entry name" value="HTH_ARAC_FAMILY_2"/>
    <property type="match status" value="1"/>
</dbReference>
<evidence type="ECO:0000259" key="5">
    <source>
        <dbReference type="PROSITE" id="PS01124"/>
    </source>
</evidence>
<sequence>MSYLEILLIIISSAGLLHGVLFAFYLCFFKKKKTITNFLLGLILVFMAFRVGKSVMKNFGDDLEPIFIFAGLALLLLIGPLFCWYMLGMTRPNFKLTKKYLLELIPFGLIFFSSFFLTKDWFDANSREAIFLFASVLIFIYFHFAFYIFLSWKIVKTVKKNYKNEELTKSQKAIFDWLQLIIIGLVIIWASYVLNILDDKVPYIIGPIVYSIVIYFLSYKAFKLKTTEIDGEAFKANDSILLFKEISKLVVEDKLYLESDLSLSKLGGLIGQSTQKTSSIINQFAKRNFNDFINYYRIQEAKKALSDFESQKLTISSVAFDTGFSSLSSFNSAFKKFEGITPSMYRKLNN</sequence>
<dbReference type="Pfam" id="PF12833">
    <property type="entry name" value="HTH_18"/>
    <property type="match status" value="1"/>
</dbReference>
<dbReference type="RefSeq" id="WP_249971645.1">
    <property type="nucleotide sequence ID" value="NZ_JAMFLZ010000001.1"/>
</dbReference>
<feature type="transmembrane region" description="Helical" evidence="4">
    <location>
        <begin position="35"/>
        <end position="51"/>
    </location>
</feature>
<keyword evidence="4" id="KW-0472">Membrane</keyword>
<evidence type="ECO:0000256" key="1">
    <source>
        <dbReference type="ARBA" id="ARBA00023015"/>
    </source>
</evidence>
<keyword evidence="2" id="KW-0238">DNA-binding</keyword>
<evidence type="ECO:0000256" key="3">
    <source>
        <dbReference type="ARBA" id="ARBA00023163"/>
    </source>
</evidence>
<dbReference type="EMBL" id="JAMFLZ010000001">
    <property type="protein sequence ID" value="MCL6293476.1"/>
    <property type="molecule type" value="Genomic_DNA"/>
</dbReference>
<dbReference type="SMART" id="SM00342">
    <property type="entry name" value="HTH_ARAC"/>
    <property type="match status" value="1"/>
</dbReference>
<keyword evidence="1" id="KW-0805">Transcription regulation</keyword>
<gene>
    <name evidence="6" type="ORF">M3P09_00580</name>
</gene>
<dbReference type="SUPFAM" id="SSF46689">
    <property type="entry name" value="Homeodomain-like"/>
    <property type="match status" value="1"/>
</dbReference>
<dbReference type="InterPro" id="IPR009057">
    <property type="entry name" value="Homeodomain-like_sf"/>
</dbReference>
<dbReference type="Proteomes" id="UP001165381">
    <property type="component" value="Unassembled WGS sequence"/>
</dbReference>